<name>A0ABR2J1M1_9EUKA</name>
<reference evidence="4 5" key="1">
    <citation type="submission" date="2024-04" db="EMBL/GenBank/DDBJ databases">
        <title>Tritrichomonas musculus Genome.</title>
        <authorList>
            <person name="Alves-Ferreira E."/>
            <person name="Grigg M."/>
            <person name="Lorenzi H."/>
            <person name="Galac M."/>
        </authorList>
    </citation>
    <scope>NUCLEOTIDE SEQUENCE [LARGE SCALE GENOMIC DNA]</scope>
    <source>
        <strain evidence="4 5">EAF2021</strain>
    </source>
</reference>
<evidence type="ECO:0000313" key="4">
    <source>
        <dbReference type="EMBL" id="KAK8871797.1"/>
    </source>
</evidence>
<feature type="transmembrane region" description="Helical" evidence="3">
    <location>
        <begin position="57"/>
        <end position="76"/>
    </location>
</feature>
<keyword evidence="3" id="KW-0812">Transmembrane</keyword>
<proteinExistence type="predicted"/>
<gene>
    <name evidence="4" type="ORF">M9Y10_007539</name>
</gene>
<feature type="coiled-coil region" evidence="1">
    <location>
        <begin position="79"/>
        <end position="148"/>
    </location>
</feature>
<feature type="region of interest" description="Disordered" evidence="2">
    <location>
        <begin position="1"/>
        <end position="21"/>
    </location>
</feature>
<protein>
    <recommendedName>
        <fullName evidence="6">F5/8 type C domain-containing protein</fullName>
    </recommendedName>
</protein>
<dbReference type="Proteomes" id="UP001470230">
    <property type="component" value="Unassembled WGS sequence"/>
</dbReference>
<dbReference type="Gene3D" id="1.20.1270.70">
    <property type="entry name" value="Designed single chain three-helix bundle"/>
    <property type="match status" value="1"/>
</dbReference>
<evidence type="ECO:0000256" key="3">
    <source>
        <dbReference type="SAM" id="Phobius"/>
    </source>
</evidence>
<evidence type="ECO:0008006" key="6">
    <source>
        <dbReference type="Google" id="ProtNLM"/>
    </source>
</evidence>
<dbReference type="Gene3D" id="2.60.120.260">
    <property type="entry name" value="Galactose-binding domain-like"/>
    <property type="match status" value="2"/>
</dbReference>
<keyword evidence="1" id="KW-0175">Coiled coil</keyword>
<keyword evidence="3" id="KW-0472">Membrane</keyword>
<evidence type="ECO:0000256" key="2">
    <source>
        <dbReference type="SAM" id="MobiDB-lite"/>
    </source>
</evidence>
<evidence type="ECO:0000256" key="1">
    <source>
        <dbReference type="SAM" id="Coils"/>
    </source>
</evidence>
<sequence>MNSYQPDDNDQPNGNEETLTEQVTNQIENPNDDSNLIDINKVKFLLKEEEKNRKKSISISSIILFPLLIVAFLFIYQKINSLNQMINFYQEISNSLNQEINTLNKEVNLMNQTIQHLSNRFISLSQTIDNLDLRVNSVNQTNDSLNSKVNSMIQTIGSISSKSIKNDEYLNNIIIASKSLTGPGILGMLKKKEKSPFDPLFVASQSSRYIYDIINPFNNEGVFGTSNDKNNKFFIEFTFEKPITVNGMKIFTANKRFPRSFDIEVDGILVSSIKDAIELYDENKDVVVYFDPVKASKVRFVQTGPNWDEDNYYLHIKRIELLSPEEQYSKGIFETLIRNSEHHNPQRCGVVISSSIFDLNSFHMLNSTNNVDTLNLKDQWFQVEITQGKVILDGFRLKRYGRHKLRNYKIICTDDDGKPMSEWTTLIEINEQKSGEHKDLDVYEFEKSSDPVRFIRIVQTGPTWSNRDYLSFYHFDLFGKYY</sequence>
<dbReference type="EMBL" id="JAPFFF010000013">
    <property type="protein sequence ID" value="KAK8871797.1"/>
    <property type="molecule type" value="Genomic_DNA"/>
</dbReference>
<keyword evidence="3" id="KW-1133">Transmembrane helix</keyword>
<accession>A0ABR2J1M1</accession>
<comment type="caution">
    <text evidence="4">The sequence shown here is derived from an EMBL/GenBank/DDBJ whole genome shotgun (WGS) entry which is preliminary data.</text>
</comment>
<organism evidence="4 5">
    <name type="scientific">Tritrichomonas musculus</name>
    <dbReference type="NCBI Taxonomy" id="1915356"/>
    <lineage>
        <taxon>Eukaryota</taxon>
        <taxon>Metamonada</taxon>
        <taxon>Parabasalia</taxon>
        <taxon>Tritrichomonadida</taxon>
        <taxon>Tritrichomonadidae</taxon>
        <taxon>Tritrichomonas</taxon>
    </lineage>
</organism>
<evidence type="ECO:0000313" key="5">
    <source>
        <dbReference type="Proteomes" id="UP001470230"/>
    </source>
</evidence>
<keyword evidence="5" id="KW-1185">Reference proteome</keyword>